<keyword evidence="2" id="KW-1185">Reference proteome</keyword>
<evidence type="ECO:0000313" key="2">
    <source>
        <dbReference type="Proteomes" id="UP000005496"/>
    </source>
</evidence>
<proteinExistence type="predicted"/>
<name>D6SMJ9_9BACT</name>
<reference evidence="1" key="1">
    <citation type="submission" date="2010-05" db="EMBL/GenBank/DDBJ databases">
        <title>The draft genome of Desulfonatronospira thiodismutans ASO3-1.</title>
        <authorList>
            <consortium name="US DOE Joint Genome Institute (JGI-PGF)"/>
            <person name="Lucas S."/>
            <person name="Copeland A."/>
            <person name="Lapidus A."/>
            <person name="Cheng J.-F."/>
            <person name="Bruce D."/>
            <person name="Goodwin L."/>
            <person name="Pitluck S."/>
            <person name="Chertkov O."/>
            <person name="Brettin T."/>
            <person name="Detter J.C."/>
            <person name="Han C."/>
            <person name="Land M.L."/>
            <person name="Hauser L."/>
            <person name="Kyrpides N."/>
            <person name="Mikhailova N."/>
            <person name="Muyzer G."/>
            <person name="Woyke T."/>
        </authorList>
    </citation>
    <scope>NUCLEOTIDE SEQUENCE [LARGE SCALE GENOMIC DNA]</scope>
    <source>
        <strain evidence="1">ASO3-1</strain>
    </source>
</reference>
<dbReference type="EMBL" id="ACJN02000001">
    <property type="protein sequence ID" value="EFI35910.1"/>
    <property type="molecule type" value="Genomic_DNA"/>
</dbReference>
<organism evidence="1 2">
    <name type="scientific">Desulfonatronospira thiodismutans ASO3-1</name>
    <dbReference type="NCBI Taxonomy" id="555779"/>
    <lineage>
        <taxon>Bacteria</taxon>
        <taxon>Pseudomonadati</taxon>
        <taxon>Thermodesulfobacteriota</taxon>
        <taxon>Desulfovibrionia</taxon>
        <taxon>Desulfovibrionales</taxon>
        <taxon>Desulfonatronovibrionaceae</taxon>
        <taxon>Desulfonatronospira</taxon>
    </lineage>
</organism>
<evidence type="ECO:0008006" key="3">
    <source>
        <dbReference type="Google" id="ProtNLM"/>
    </source>
</evidence>
<dbReference type="RefSeq" id="WP_008869038.1">
    <property type="nucleotide sequence ID" value="NZ_ACJN02000001.1"/>
</dbReference>
<gene>
    <name evidence="1" type="ORF">Dthio_PD3350</name>
</gene>
<accession>D6SMJ9</accession>
<evidence type="ECO:0000313" key="1">
    <source>
        <dbReference type="EMBL" id="EFI35910.1"/>
    </source>
</evidence>
<comment type="caution">
    <text evidence="1">The sequence shown here is derived from an EMBL/GenBank/DDBJ whole genome shotgun (WGS) entry which is preliminary data.</text>
</comment>
<sequence length="152" mass="17107">MTRDTFMHILMAGTKGDNKFWKAMGLLEELSAKRIAVTDKESLFQALSTIPGPVMVLVLSSCLSEKLTKEEILRIREDYEAEIIVAGKFSTWRDELSARTAGIACYILLPDEAPVLAEQTRHLLNTCRRRLDNQPGRLRGNNRTGRNVPFAS</sequence>
<dbReference type="AlphaFoldDB" id="D6SMJ9"/>
<dbReference type="Proteomes" id="UP000005496">
    <property type="component" value="Unassembled WGS sequence"/>
</dbReference>
<protein>
    <recommendedName>
        <fullName evidence="3">Response regulator receiver protein</fullName>
    </recommendedName>
</protein>
<dbReference type="OrthoDB" id="9834251at2"/>